<comment type="caution">
    <text evidence="2">The sequence shown here is derived from an EMBL/GenBank/DDBJ whole genome shotgun (WGS) entry which is preliminary data.</text>
</comment>
<organism evidence="2 3">
    <name type="scientific">Nonomuraea thailandensis</name>
    <dbReference type="NCBI Taxonomy" id="1188745"/>
    <lineage>
        <taxon>Bacteria</taxon>
        <taxon>Bacillati</taxon>
        <taxon>Actinomycetota</taxon>
        <taxon>Actinomycetes</taxon>
        <taxon>Streptosporangiales</taxon>
        <taxon>Streptosporangiaceae</taxon>
        <taxon>Nonomuraea</taxon>
    </lineage>
</organism>
<dbReference type="Proteomes" id="UP001139648">
    <property type="component" value="Unassembled WGS sequence"/>
</dbReference>
<accession>A0A9X2GLZ8</accession>
<feature type="region of interest" description="Disordered" evidence="1">
    <location>
        <begin position="62"/>
        <end position="88"/>
    </location>
</feature>
<protein>
    <submittedName>
        <fullName evidence="2">Diketogulonate reductase-like aldo/keto reductase</fullName>
    </submittedName>
</protein>
<evidence type="ECO:0000313" key="3">
    <source>
        <dbReference type="Proteomes" id="UP001139648"/>
    </source>
</evidence>
<dbReference type="Gene3D" id="3.20.20.100">
    <property type="entry name" value="NADP-dependent oxidoreductase domain"/>
    <property type="match status" value="1"/>
</dbReference>
<dbReference type="RefSeq" id="WP_253747611.1">
    <property type="nucleotide sequence ID" value="NZ_BAABKA010000066.1"/>
</dbReference>
<evidence type="ECO:0000313" key="2">
    <source>
        <dbReference type="EMBL" id="MCP2360049.1"/>
    </source>
</evidence>
<dbReference type="SUPFAM" id="SSF51430">
    <property type="entry name" value="NAD(P)-linked oxidoreductase"/>
    <property type="match status" value="1"/>
</dbReference>
<keyword evidence="3" id="KW-1185">Reference proteome</keyword>
<dbReference type="AlphaFoldDB" id="A0A9X2GLZ8"/>
<gene>
    <name evidence="2" type="ORF">HD597_007069</name>
</gene>
<reference evidence="2" key="1">
    <citation type="submission" date="2022-06" db="EMBL/GenBank/DDBJ databases">
        <title>Sequencing the genomes of 1000 actinobacteria strains.</title>
        <authorList>
            <person name="Klenk H.-P."/>
        </authorList>
    </citation>
    <scope>NUCLEOTIDE SEQUENCE</scope>
    <source>
        <strain evidence="2">DSM 46694</strain>
    </source>
</reference>
<proteinExistence type="predicted"/>
<evidence type="ECO:0000256" key="1">
    <source>
        <dbReference type="SAM" id="MobiDB-lite"/>
    </source>
</evidence>
<name>A0A9X2GLZ8_9ACTN</name>
<sequence>MGGPAGKAQLPPVVWLRRGEVASAITGASRPEQVHANAAASGVKLSDDLLSAVDQALGDVPVTEPTLAPAPCPASSTAEPAPRRRPMR</sequence>
<dbReference type="EMBL" id="JAMZEB010000002">
    <property type="protein sequence ID" value="MCP2360049.1"/>
    <property type="molecule type" value="Genomic_DNA"/>
</dbReference>
<dbReference type="InterPro" id="IPR036812">
    <property type="entry name" value="NAD(P)_OxRdtase_dom_sf"/>
</dbReference>